<accession>K9U4B6</accession>
<evidence type="ECO:0000256" key="3">
    <source>
        <dbReference type="ARBA" id="ARBA00022448"/>
    </source>
</evidence>
<name>K9U4B6_CHRTP</name>
<reference evidence="6" key="1">
    <citation type="submission" date="2012-06" db="EMBL/GenBank/DDBJ databases">
        <title>Finished chromosome of genome of Chroococcidiopsis thermalis PCC 7203.</title>
        <authorList>
            <consortium name="US DOE Joint Genome Institute"/>
            <person name="Gugger M."/>
            <person name="Coursin T."/>
            <person name="Rippka R."/>
            <person name="Tandeau De Marsac N."/>
            <person name="Huntemann M."/>
            <person name="Wei C.-L."/>
            <person name="Han J."/>
            <person name="Detter J.C."/>
            <person name="Han C."/>
            <person name="Tapia R."/>
            <person name="Davenport K."/>
            <person name="Daligault H."/>
            <person name="Erkkila T."/>
            <person name="Gu W."/>
            <person name="Munk A.C.C."/>
            <person name="Teshima H."/>
            <person name="Xu Y."/>
            <person name="Chain P."/>
            <person name="Chen A."/>
            <person name="Krypides N."/>
            <person name="Mavromatis K."/>
            <person name="Markowitz V."/>
            <person name="Szeto E."/>
            <person name="Ivanova N."/>
            <person name="Mikhailova N."/>
            <person name="Ovchinnikova G."/>
            <person name="Pagani I."/>
            <person name="Pati A."/>
            <person name="Goodwin L."/>
            <person name="Peters L."/>
            <person name="Pitluck S."/>
            <person name="Woyke T."/>
            <person name="Kerfeld C."/>
        </authorList>
    </citation>
    <scope>NUCLEOTIDE SEQUENCE [LARGE SCALE GENOMIC DNA]</scope>
    <source>
        <strain evidence="6">PCC 7203</strain>
    </source>
</reference>
<feature type="domain" description="Fe/B12 periplasmic-binding" evidence="5">
    <location>
        <begin position="69"/>
        <end position="340"/>
    </location>
</feature>
<dbReference type="CDD" id="cd01146">
    <property type="entry name" value="FhuD"/>
    <property type="match status" value="1"/>
</dbReference>
<keyword evidence="7" id="KW-1185">Reference proteome</keyword>
<evidence type="ECO:0000256" key="1">
    <source>
        <dbReference type="ARBA" id="ARBA00004196"/>
    </source>
</evidence>
<dbReference type="InParanoid" id="K9U4B6"/>
<dbReference type="Pfam" id="PF01497">
    <property type="entry name" value="Peripla_BP_2"/>
    <property type="match status" value="1"/>
</dbReference>
<proteinExistence type="inferred from homology"/>
<evidence type="ECO:0000313" key="6">
    <source>
        <dbReference type="EMBL" id="AFY89089.1"/>
    </source>
</evidence>
<dbReference type="InterPro" id="IPR051313">
    <property type="entry name" value="Bact_iron-sidero_bind"/>
</dbReference>
<dbReference type="EMBL" id="CP003597">
    <property type="protein sequence ID" value="AFY89089.1"/>
    <property type="molecule type" value="Genomic_DNA"/>
</dbReference>
<dbReference type="AlphaFoldDB" id="K9U4B6"/>
<evidence type="ECO:0000259" key="5">
    <source>
        <dbReference type="PROSITE" id="PS50983"/>
    </source>
</evidence>
<keyword evidence="4" id="KW-0732">Signal</keyword>
<dbReference type="PANTHER" id="PTHR30532">
    <property type="entry name" value="IRON III DICITRATE-BINDING PERIPLASMIC PROTEIN"/>
    <property type="match status" value="1"/>
</dbReference>
<sequence length="341" mass="38666">MKDNKKQIATKIYRLLRMFSLATIVFGLILACSGKPTQNPSLNSHSSTSKCRVVKHVMGETCVPLNPHRIVTTDSLLLEPLLALDIKPIASRFPELQRGRSRHLSGKIDGIASLGIGESLNLETILQMKPDLILGWDSQIKKDYNLLSQIAPTVVLNYSQSDLNNCGGVNWKDCLQRTGELLDKSQQVVQLLDDYQQRVETIRKALGKHLSEIDVSIARFYWDGRMDTQNHPSYFAGSILQDIGFFIPTKQRQVNAYSPLNISLECLNLLDGDVMFAVISRSKDSEKYFQKYQKNLLWQQLKVVQNKQVFKVDGSYWLWGSVIAANAVLDDLFKYLVEDKK</sequence>
<organism evidence="6 7">
    <name type="scientific">Chroococcidiopsis thermalis (strain PCC 7203)</name>
    <dbReference type="NCBI Taxonomy" id="251229"/>
    <lineage>
        <taxon>Bacteria</taxon>
        <taxon>Bacillati</taxon>
        <taxon>Cyanobacteriota</taxon>
        <taxon>Cyanophyceae</taxon>
        <taxon>Chroococcidiopsidales</taxon>
        <taxon>Chroococcidiopsidaceae</taxon>
        <taxon>Chroococcidiopsis</taxon>
    </lineage>
</organism>
<evidence type="ECO:0000256" key="2">
    <source>
        <dbReference type="ARBA" id="ARBA00008814"/>
    </source>
</evidence>
<dbReference type="GO" id="GO:1901678">
    <property type="term" value="P:iron coordination entity transport"/>
    <property type="evidence" value="ECO:0007669"/>
    <property type="project" value="UniProtKB-ARBA"/>
</dbReference>
<dbReference type="HOGENOM" id="CLU_038034_0_2_3"/>
<dbReference type="GO" id="GO:0030288">
    <property type="term" value="C:outer membrane-bounded periplasmic space"/>
    <property type="evidence" value="ECO:0007669"/>
    <property type="project" value="TreeGrafter"/>
</dbReference>
<evidence type="ECO:0000313" key="7">
    <source>
        <dbReference type="Proteomes" id="UP000010384"/>
    </source>
</evidence>
<gene>
    <name evidence="6" type="ORF">Chro_3641</name>
</gene>
<comment type="similarity">
    <text evidence="2">Belongs to the bacterial solute-binding protein 8 family.</text>
</comment>
<dbReference type="Gene3D" id="3.40.50.1980">
    <property type="entry name" value="Nitrogenase molybdenum iron protein domain"/>
    <property type="match status" value="2"/>
</dbReference>
<dbReference type="SUPFAM" id="SSF53807">
    <property type="entry name" value="Helical backbone' metal receptor"/>
    <property type="match status" value="1"/>
</dbReference>
<dbReference type="KEGG" id="cthe:Chro_3641"/>
<dbReference type="Proteomes" id="UP000010384">
    <property type="component" value="Chromosome"/>
</dbReference>
<dbReference type="eggNOG" id="COG0614">
    <property type="taxonomic scope" value="Bacteria"/>
</dbReference>
<dbReference type="STRING" id="251229.Chro_3641"/>
<keyword evidence="3" id="KW-0813">Transport</keyword>
<dbReference type="OrthoDB" id="425173at2"/>
<dbReference type="PROSITE" id="PS50983">
    <property type="entry name" value="FE_B12_PBP"/>
    <property type="match status" value="1"/>
</dbReference>
<dbReference type="InterPro" id="IPR002491">
    <property type="entry name" value="ABC_transptr_periplasmic_BD"/>
</dbReference>
<dbReference type="PROSITE" id="PS51257">
    <property type="entry name" value="PROKAR_LIPOPROTEIN"/>
    <property type="match status" value="1"/>
</dbReference>
<evidence type="ECO:0000256" key="4">
    <source>
        <dbReference type="ARBA" id="ARBA00022729"/>
    </source>
</evidence>
<dbReference type="RefSeq" id="WP_015155633.1">
    <property type="nucleotide sequence ID" value="NC_019695.1"/>
</dbReference>
<comment type="subcellular location">
    <subcellularLocation>
        <location evidence="1">Cell envelope</location>
    </subcellularLocation>
</comment>
<protein>
    <submittedName>
        <fullName evidence="6">Periplasmic binding protein</fullName>
    </submittedName>
</protein>
<dbReference type="PANTHER" id="PTHR30532:SF25">
    <property type="entry name" value="IRON(III) DICITRATE-BINDING PERIPLASMIC PROTEIN"/>
    <property type="match status" value="1"/>
</dbReference>